<dbReference type="InterPro" id="IPR010127">
    <property type="entry name" value="Phasin_subfam-1"/>
</dbReference>
<dbReference type="RefSeq" id="WP_144329247.1">
    <property type="nucleotide sequence ID" value="NZ_VJON01000051.1"/>
</dbReference>
<accession>A0A554X4N6</accession>
<keyword evidence="3" id="KW-1185">Reference proteome</keyword>
<organism evidence="2 3">
    <name type="scientific">Tepidimonas charontis</name>
    <dbReference type="NCBI Taxonomy" id="2267262"/>
    <lineage>
        <taxon>Bacteria</taxon>
        <taxon>Pseudomonadati</taxon>
        <taxon>Pseudomonadota</taxon>
        <taxon>Betaproteobacteria</taxon>
        <taxon>Burkholderiales</taxon>
        <taxon>Tepidimonas</taxon>
    </lineage>
</organism>
<proteinExistence type="predicted"/>
<name>A0A554X4N6_9BURK</name>
<evidence type="ECO:0000259" key="1">
    <source>
        <dbReference type="Pfam" id="PF09361"/>
    </source>
</evidence>
<dbReference type="EMBL" id="VJON01000051">
    <property type="protein sequence ID" value="TSE30799.1"/>
    <property type="molecule type" value="Genomic_DNA"/>
</dbReference>
<dbReference type="AlphaFoldDB" id="A0A554X4N6"/>
<dbReference type="NCBIfam" id="TIGR01841">
    <property type="entry name" value="phasin"/>
    <property type="match status" value="1"/>
</dbReference>
<comment type="caution">
    <text evidence="2">The sequence shown here is derived from an EMBL/GenBank/DDBJ whole genome shotgun (WGS) entry which is preliminary data.</text>
</comment>
<dbReference type="Pfam" id="PF09361">
    <property type="entry name" value="Phasin_2"/>
    <property type="match status" value="1"/>
</dbReference>
<evidence type="ECO:0000313" key="3">
    <source>
        <dbReference type="Proteomes" id="UP000318294"/>
    </source>
</evidence>
<feature type="domain" description="Phasin" evidence="1">
    <location>
        <begin position="6"/>
        <end position="103"/>
    </location>
</feature>
<dbReference type="Proteomes" id="UP000318294">
    <property type="component" value="Unassembled WGS sequence"/>
</dbReference>
<dbReference type="OrthoDB" id="5298576at2"/>
<gene>
    <name evidence="2" type="ORF">Tchar_02393</name>
</gene>
<dbReference type="InterPro" id="IPR018968">
    <property type="entry name" value="Phasin"/>
</dbReference>
<protein>
    <submittedName>
        <fullName evidence="2">Phasin: phasin family protein</fullName>
    </submittedName>
</protein>
<sequence length="183" mass="19238">MMTIDQIASLHKKNATTLFDLSEKALAGVEKLVELNLQTAKTLLAETAEHTQALLSVKDMQDLVALHNAMLEPLGEKVASYNRHLYDIATGVSAEFTKVAEAQAAESHKQFIAALDSAVKNAPQGTEPAVAAVKQAVSTAAAAMESVQKAVKQATELAEANLKAVVSTASNVTKAPRATKTSA</sequence>
<evidence type="ECO:0000313" key="2">
    <source>
        <dbReference type="EMBL" id="TSE30799.1"/>
    </source>
</evidence>
<reference evidence="2 3" key="1">
    <citation type="submission" date="2019-07" db="EMBL/GenBank/DDBJ databases">
        <title>Tepidimonas charontis SPSP-6 draft genome.</title>
        <authorList>
            <person name="Da Costa M.S."/>
            <person name="Froufe H.J.C."/>
            <person name="Egas C."/>
            <person name="Albuquerque L."/>
        </authorList>
    </citation>
    <scope>NUCLEOTIDE SEQUENCE [LARGE SCALE GENOMIC DNA]</scope>
    <source>
        <strain evidence="2 3">SPSP-6</strain>
    </source>
</reference>